<gene>
    <name evidence="5" type="ORF">A2V47_06060</name>
</gene>
<evidence type="ECO:0000256" key="2">
    <source>
        <dbReference type="ARBA" id="ARBA00023235"/>
    </source>
</evidence>
<evidence type="ECO:0000256" key="4">
    <source>
        <dbReference type="PIRSR" id="PIRSR613078-2"/>
    </source>
</evidence>
<dbReference type="EMBL" id="MEYH01000009">
    <property type="protein sequence ID" value="OGD17306.1"/>
    <property type="molecule type" value="Genomic_DNA"/>
</dbReference>
<dbReference type="InterPro" id="IPR001345">
    <property type="entry name" value="PG/BPGM_mutase_AS"/>
</dbReference>
<protein>
    <recommendedName>
        <fullName evidence="7">Alpha-ribazole phosphatase</fullName>
    </recommendedName>
</protein>
<evidence type="ECO:0000313" key="6">
    <source>
        <dbReference type="Proteomes" id="UP000177701"/>
    </source>
</evidence>
<feature type="active site" description="Tele-phosphohistidine intermediate" evidence="3">
    <location>
        <position position="10"/>
    </location>
</feature>
<accession>A0A1F5AFZ6</accession>
<proteinExistence type="predicted"/>
<dbReference type="GO" id="GO:0016791">
    <property type="term" value="F:phosphatase activity"/>
    <property type="evidence" value="ECO:0007669"/>
    <property type="project" value="TreeGrafter"/>
</dbReference>
<evidence type="ECO:0000256" key="1">
    <source>
        <dbReference type="ARBA" id="ARBA00023152"/>
    </source>
</evidence>
<dbReference type="AlphaFoldDB" id="A0A1F5AFZ6"/>
<dbReference type="PANTHER" id="PTHR48100">
    <property type="entry name" value="BROAD-SPECIFICITY PHOSPHATASE YOR283W-RELATED"/>
    <property type="match status" value="1"/>
</dbReference>
<dbReference type="Pfam" id="PF00300">
    <property type="entry name" value="His_Phos_1"/>
    <property type="match status" value="1"/>
</dbReference>
<dbReference type="InterPro" id="IPR050275">
    <property type="entry name" value="PGM_Phosphatase"/>
</dbReference>
<keyword evidence="1" id="KW-0324">Glycolysis</keyword>
<dbReference type="Proteomes" id="UP000177701">
    <property type="component" value="Unassembled WGS sequence"/>
</dbReference>
<dbReference type="Gene3D" id="3.40.50.1240">
    <property type="entry name" value="Phosphoglycerate mutase-like"/>
    <property type="match status" value="1"/>
</dbReference>
<dbReference type="CDD" id="cd07067">
    <property type="entry name" value="HP_PGM_like"/>
    <property type="match status" value="1"/>
</dbReference>
<feature type="binding site" evidence="4">
    <location>
        <position position="59"/>
    </location>
    <ligand>
        <name>substrate</name>
    </ligand>
</feature>
<evidence type="ECO:0000313" key="5">
    <source>
        <dbReference type="EMBL" id="OGD17306.1"/>
    </source>
</evidence>
<organism evidence="5 6">
    <name type="scientific">Candidatus Sediminicultor quintus</name>
    <dbReference type="NCBI Taxonomy" id="1797291"/>
    <lineage>
        <taxon>Bacteria</taxon>
        <taxon>Pseudomonadati</taxon>
        <taxon>Atribacterota</taxon>
        <taxon>Candidatus Phoenicimicrobiia</taxon>
        <taxon>Candidatus Pheonicimicrobiales</taxon>
        <taxon>Candidatus Phoenicimicrobiaceae</taxon>
        <taxon>Candidatus Sediminicultor</taxon>
    </lineage>
</organism>
<dbReference type="SMART" id="SM00855">
    <property type="entry name" value="PGAM"/>
    <property type="match status" value="1"/>
</dbReference>
<keyword evidence="2" id="KW-0413">Isomerase</keyword>
<feature type="binding site" evidence="4">
    <location>
        <begin position="9"/>
        <end position="16"/>
    </location>
    <ligand>
        <name>substrate</name>
    </ligand>
</feature>
<feature type="active site" description="Proton donor/acceptor" evidence="3">
    <location>
        <position position="83"/>
    </location>
</feature>
<sequence length="224" mass="25812">MPIKLILIRHGESDSNAQRKFSGFQDVGLTEKGIWQAERLSYRLKKVPVDAVYCSDLKRAIHTADIVFGNRNIDMLINPNLREMNFGIWEGKTFEEIKLKEGAKFTSWIENPDERSIIPQGESLAILNERVMAEVNRILQEHKDKEIDKTIAIVCHGGAIRMILCNALNLELKNLWYIQQKSTALNVIDYYDDRGVISLLNDTAHLEDWWENGLKANTEKKKDE</sequence>
<reference evidence="5 6" key="1">
    <citation type="journal article" date="2016" name="Nat. Commun.">
        <title>Thousands of microbial genomes shed light on interconnected biogeochemical processes in an aquifer system.</title>
        <authorList>
            <person name="Anantharaman K."/>
            <person name="Brown C.T."/>
            <person name="Hug L.A."/>
            <person name="Sharon I."/>
            <person name="Castelle C.J."/>
            <person name="Probst A.J."/>
            <person name="Thomas B.C."/>
            <person name="Singh A."/>
            <person name="Wilkins M.J."/>
            <person name="Karaoz U."/>
            <person name="Brodie E.L."/>
            <person name="Williams K.H."/>
            <person name="Hubbard S.S."/>
            <person name="Banfield J.F."/>
        </authorList>
    </citation>
    <scope>NUCLEOTIDE SEQUENCE [LARGE SCALE GENOMIC DNA]</scope>
</reference>
<dbReference type="PROSITE" id="PS00175">
    <property type="entry name" value="PG_MUTASE"/>
    <property type="match status" value="1"/>
</dbReference>
<comment type="caution">
    <text evidence="5">The sequence shown here is derived from an EMBL/GenBank/DDBJ whole genome shotgun (WGS) entry which is preliminary data.</text>
</comment>
<evidence type="ECO:0000256" key="3">
    <source>
        <dbReference type="PIRSR" id="PIRSR613078-1"/>
    </source>
</evidence>
<dbReference type="SUPFAM" id="SSF53254">
    <property type="entry name" value="Phosphoglycerate mutase-like"/>
    <property type="match status" value="1"/>
</dbReference>
<dbReference type="PANTHER" id="PTHR48100:SF1">
    <property type="entry name" value="HISTIDINE PHOSPHATASE FAMILY PROTEIN-RELATED"/>
    <property type="match status" value="1"/>
</dbReference>
<dbReference type="GO" id="GO:0005737">
    <property type="term" value="C:cytoplasm"/>
    <property type="evidence" value="ECO:0007669"/>
    <property type="project" value="TreeGrafter"/>
</dbReference>
<dbReference type="InterPro" id="IPR029033">
    <property type="entry name" value="His_PPase_superfam"/>
</dbReference>
<name>A0A1F5AFZ6_9BACT</name>
<dbReference type="InterPro" id="IPR013078">
    <property type="entry name" value="His_Pase_superF_clade-1"/>
</dbReference>
<evidence type="ECO:0008006" key="7">
    <source>
        <dbReference type="Google" id="ProtNLM"/>
    </source>
</evidence>
<dbReference type="STRING" id="1797291.A2V47_06060"/>